<reference evidence="3" key="1">
    <citation type="journal article" date="2019" name="Int. J. Syst. Evol. Microbiol.">
        <title>The Global Catalogue of Microorganisms (GCM) 10K type strain sequencing project: providing services to taxonomists for standard genome sequencing and annotation.</title>
        <authorList>
            <consortium name="The Broad Institute Genomics Platform"/>
            <consortium name="The Broad Institute Genome Sequencing Center for Infectious Disease"/>
            <person name="Wu L."/>
            <person name="Ma J."/>
        </authorList>
    </citation>
    <scope>NUCLEOTIDE SEQUENCE [LARGE SCALE GENOMIC DNA]</scope>
    <source>
        <strain evidence="3">CCUG 53903</strain>
    </source>
</reference>
<protein>
    <recommendedName>
        <fullName evidence="4">Lipoprotein</fullName>
    </recommendedName>
</protein>
<feature type="signal peptide" evidence="1">
    <location>
        <begin position="1"/>
        <end position="21"/>
    </location>
</feature>
<gene>
    <name evidence="2" type="ORF">ACFQU0_17960</name>
</gene>
<comment type="caution">
    <text evidence="2">The sequence shown here is derived from an EMBL/GenBank/DDBJ whole genome shotgun (WGS) entry which is preliminary data.</text>
</comment>
<evidence type="ECO:0000256" key="1">
    <source>
        <dbReference type="SAM" id="SignalP"/>
    </source>
</evidence>
<sequence length="113" mass="11919">MTKALHIGVSTLLLAVCATLAGCNLQQAAQAAAAPAQPTIDQTNLCEVKAWQHDVVAQACKPGEKVVFLPDSWGNEQLPVIFAAVNCDMRFAVTITKGAVTCIYTPITPKKAP</sequence>
<name>A0ABW2SG69_9BURK</name>
<evidence type="ECO:0000313" key="2">
    <source>
        <dbReference type="EMBL" id="MFC7462316.1"/>
    </source>
</evidence>
<dbReference type="EMBL" id="JBHTBZ010000062">
    <property type="protein sequence ID" value="MFC7462316.1"/>
    <property type="molecule type" value="Genomic_DNA"/>
</dbReference>
<keyword evidence="3" id="KW-1185">Reference proteome</keyword>
<dbReference type="PROSITE" id="PS51257">
    <property type="entry name" value="PROKAR_LIPOPROTEIN"/>
    <property type="match status" value="1"/>
</dbReference>
<dbReference type="Proteomes" id="UP001596457">
    <property type="component" value="Unassembled WGS sequence"/>
</dbReference>
<keyword evidence="1" id="KW-0732">Signal</keyword>
<organism evidence="2 3">
    <name type="scientific">Hydrogenophaga defluvii</name>
    <dbReference type="NCBI Taxonomy" id="249410"/>
    <lineage>
        <taxon>Bacteria</taxon>
        <taxon>Pseudomonadati</taxon>
        <taxon>Pseudomonadota</taxon>
        <taxon>Betaproteobacteria</taxon>
        <taxon>Burkholderiales</taxon>
        <taxon>Comamonadaceae</taxon>
        <taxon>Hydrogenophaga</taxon>
    </lineage>
</organism>
<evidence type="ECO:0008006" key="4">
    <source>
        <dbReference type="Google" id="ProtNLM"/>
    </source>
</evidence>
<proteinExistence type="predicted"/>
<dbReference type="RefSeq" id="WP_382203106.1">
    <property type="nucleotide sequence ID" value="NZ_JBHTBZ010000062.1"/>
</dbReference>
<evidence type="ECO:0000313" key="3">
    <source>
        <dbReference type="Proteomes" id="UP001596457"/>
    </source>
</evidence>
<accession>A0ABW2SG69</accession>
<feature type="chain" id="PRO_5046281896" description="Lipoprotein" evidence="1">
    <location>
        <begin position="22"/>
        <end position="113"/>
    </location>
</feature>